<dbReference type="EMBL" id="JAUTXU010000009">
    <property type="protein sequence ID" value="KAK3723431.1"/>
    <property type="molecule type" value="Genomic_DNA"/>
</dbReference>
<organism evidence="1 2">
    <name type="scientific">Vermiconidia calcicola</name>
    <dbReference type="NCBI Taxonomy" id="1690605"/>
    <lineage>
        <taxon>Eukaryota</taxon>
        <taxon>Fungi</taxon>
        <taxon>Dikarya</taxon>
        <taxon>Ascomycota</taxon>
        <taxon>Pezizomycotina</taxon>
        <taxon>Dothideomycetes</taxon>
        <taxon>Dothideomycetidae</taxon>
        <taxon>Mycosphaerellales</taxon>
        <taxon>Extremaceae</taxon>
        <taxon>Vermiconidia</taxon>
    </lineage>
</organism>
<gene>
    <name evidence="1" type="ORF">LTR37_001683</name>
</gene>
<evidence type="ECO:0000313" key="2">
    <source>
        <dbReference type="Proteomes" id="UP001281147"/>
    </source>
</evidence>
<reference evidence="1" key="1">
    <citation type="submission" date="2023-07" db="EMBL/GenBank/DDBJ databases">
        <title>Black Yeasts Isolated from many extreme environments.</title>
        <authorList>
            <person name="Coleine C."/>
            <person name="Stajich J.E."/>
            <person name="Selbmann L."/>
        </authorList>
    </citation>
    <scope>NUCLEOTIDE SEQUENCE</scope>
    <source>
        <strain evidence="1">CCFEE 5714</strain>
    </source>
</reference>
<proteinExistence type="predicted"/>
<protein>
    <submittedName>
        <fullName evidence="1">Uncharacterized protein</fullName>
    </submittedName>
</protein>
<name>A0ACC3NWC9_9PEZI</name>
<dbReference type="Proteomes" id="UP001281147">
    <property type="component" value="Unassembled WGS sequence"/>
</dbReference>
<keyword evidence="2" id="KW-1185">Reference proteome</keyword>
<evidence type="ECO:0000313" key="1">
    <source>
        <dbReference type="EMBL" id="KAK3723431.1"/>
    </source>
</evidence>
<sequence length="627" mass="71945">MGSELPPDPYLALGVAKDASAASIKAIYRKLVLKCHPDKVQDEALKHEAADRFHKIQTAYEIIGDEERRGRYDAQCKLVELRKDVMESRGTGSRSGVDIRTAAYKMPTESTRGGDYFGKGDFYAKGPDRYAKVSPHYEERRPSYEPEDYFDQAPRASAGRYDDYERPSSKRSPPREERAKAKTTTRDTKEKEIERSSRKEKSRRTDKDVRRDRERKNAYATVEPTSSDDSDPYLRERRRPREEEELPRVTEEFWEEERPFREAAESGMYAGTRANKTLGQESVARDYIERSARGNRSRPESERRPSPARHASSQSRVESSKPKQPPLLFRRGSGKPTTIGRDTGRSSRDKERGSSVEAEEPRERRREETREAKRPPTLNQTKSSPADIRPPFESRPPFERQRSQSMQEEEHKEPPVPHLRRSETTPMPAARDSRGRKESSKLGRTGNAYISPELTPEPERKPYRYGAEYADDMEYPTPDGYRTKVVEPPTPGLNERYTRSPSPIKATTREKPRAASSRHAAPQQPPPPMSRTTSTQYVYPQSGREESYSRPAPSRAETSRLYGEVPTTRSPRPTYTYSPPPPESVRTQREVRAEDIKFQTGYSRRGSHMNERPSYNRSGSSRQPVYA</sequence>
<accession>A0ACC3NWC9</accession>
<comment type="caution">
    <text evidence="1">The sequence shown here is derived from an EMBL/GenBank/DDBJ whole genome shotgun (WGS) entry which is preliminary data.</text>
</comment>